<feature type="region of interest" description="Disordered" evidence="1">
    <location>
        <begin position="1"/>
        <end position="112"/>
    </location>
</feature>
<comment type="caution">
    <text evidence="2">The sequence shown here is derived from an EMBL/GenBank/DDBJ whole genome shotgun (WGS) entry which is preliminary data.</text>
</comment>
<feature type="compositionally biased region" description="Low complexity" evidence="1">
    <location>
        <begin position="52"/>
        <end position="69"/>
    </location>
</feature>
<reference evidence="2 3" key="1">
    <citation type="journal article" date="2015" name="BMC Genomics">
        <title>Insights from the genome of Ophiocordyceps polyrhachis-furcata to pathogenicity and host specificity in insect fungi.</title>
        <authorList>
            <person name="Wichadakul D."/>
            <person name="Kobmoo N."/>
            <person name="Ingsriswang S."/>
            <person name="Tangphatsornruang S."/>
            <person name="Chantasingh D."/>
            <person name="Luangsa-ard J.J."/>
            <person name="Eurwilaichitr L."/>
        </authorList>
    </citation>
    <scope>NUCLEOTIDE SEQUENCE [LARGE SCALE GENOMIC DNA]</scope>
    <source>
        <strain evidence="2 3">BCC 54312</strain>
    </source>
</reference>
<feature type="compositionally biased region" description="Basic and acidic residues" evidence="1">
    <location>
        <begin position="16"/>
        <end position="29"/>
    </location>
</feature>
<name>A0A367LN92_9HYPO</name>
<evidence type="ECO:0000313" key="3">
    <source>
        <dbReference type="Proteomes" id="UP000253664"/>
    </source>
</evidence>
<feature type="compositionally biased region" description="Basic and acidic residues" evidence="1">
    <location>
        <begin position="90"/>
        <end position="103"/>
    </location>
</feature>
<dbReference type="AlphaFoldDB" id="A0A367LN92"/>
<accession>A0A367LN92</accession>
<dbReference type="Proteomes" id="UP000253664">
    <property type="component" value="Unassembled WGS sequence"/>
</dbReference>
<dbReference type="EMBL" id="LKCN02000001">
    <property type="protein sequence ID" value="RCI15870.1"/>
    <property type="molecule type" value="Genomic_DNA"/>
</dbReference>
<keyword evidence="3" id="KW-1185">Reference proteome</keyword>
<evidence type="ECO:0000313" key="2">
    <source>
        <dbReference type="EMBL" id="RCI15870.1"/>
    </source>
</evidence>
<proteinExistence type="predicted"/>
<gene>
    <name evidence="2" type="ORF">L249_1931</name>
</gene>
<dbReference type="OrthoDB" id="5426563at2759"/>
<evidence type="ECO:0000256" key="1">
    <source>
        <dbReference type="SAM" id="MobiDB-lite"/>
    </source>
</evidence>
<protein>
    <submittedName>
        <fullName evidence="2">Uncharacterized protein</fullName>
    </submittedName>
</protein>
<sequence>MNWTSGSLARHARGRSWKEDEARQKEHFARARALLAQGKPRTQPSPSPPPAVVADDVGECSSSSSSSCSFQTRKARLLERPDWAGLGNRSTKEKQVSVSERRSLSPTGSDRRRLARLAALASDRTTVMAQPRPSRAFDRPAVLDAEDVAFPPL</sequence>
<organism evidence="2 3">
    <name type="scientific">Ophiocordyceps polyrhachis-furcata BCC 54312</name>
    <dbReference type="NCBI Taxonomy" id="1330021"/>
    <lineage>
        <taxon>Eukaryota</taxon>
        <taxon>Fungi</taxon>
        <taxon>Dikarya</taxon>
        <taxon>Ascomycota</taxon>
        <taxon>Pezizomycotina</taxon>
        <taxon>Sordariomycetes</taxon>
        <taxon>Hypocreomycetidae</taxon>
        <taxon>Hypocreales</taxon>
        <taxon>Ophiocordycipitaceae</taxon>
        <taxon>Ophiocordyceps</taxon>
    </lineage>
</organism>